<evidence type="ECO:0000256" key="3">
    <source>
        <dbReference type="ARBA" id="ARBA00023295"/>
    </source>
</evidence>
<dbReference type="RefSeq" id="XP_030962107.1">
    <property type="nucleotide sequence ID" value="XM_031106247.1"/>
</dbReference>
<dbReference type="PROSITE" id="PS00653">
    <property type="entry name" value="GLYCOSYL_HYDROL_F1_2"/>
    <property type="match status" value="1"/>
</dbReference>
<evidence type="ECO:0000256" key="2">
    <source>
        <dbReference type="ARBA" id="ARBA00022801"/>
    </source>
</evidence>
<dbReference type="OMA" id="RVDYHIL"/>
<evidence type="ECO:0008006" key="8">
    <source>
        <dbReference type="Google" id="ProtNLM"/>
    </source>
</evidence>
<dbReference type="Proteomes" id="UP000594261">
    <property type="component" value="Chromosome 4"/>
</dbReference>
<dbReference type="KEGG" id="qlo:115983544"/>
<protein>
    <recommendedName>
        <fullName evidence="8">Beta-glucosidase</fullName>
    </recommendedName>
</protein>
<evidence type="ECO:0000256" key="5">
    <source>
        <dbReference type="SAM" id="SignalP"/>
    </source>
</evidence>
<dbReference type="FunFam" id="3.20.20.80:FF:000020">
    <property type="entry name" value="Beta-glucosidase 12"/>
    <property type="match status" value="1"/>
</dbReference>
<dbReference type="InParanoid" id="A0A7N2LB77"/>
<dbReference type="EMBL" id="LRBV02000004">
    <property type="status" value="NOT_ANNOTATED_CDS"/>
    <property type="molecule type" value="Genomic_DNA"/>
</dbReference>
<dbReference type="Pfam" id="PF00232">
    <property type="entry name" value="Glyco_hydro_1"/>
    <property type="match status" value="1"/>
</dbReference>
<evidence type="ECO:0000313" key="7">
    <source>
        <dbReference type="Proteomes" id="UP000594261"/>
    </source>
</evidence>
<organism evidence="6 7">
    <name type="scientific">Quercus lobata</name>
    <name type="common">Valley oak</name>
    <dbReference type="NCBI Taxonomy" id="97700"/>
    <lineage>
        <taxon>Eukaryota</taxon>
        <taxon>Viridiplantae</taxon>
        <taxon>Streptophyta</taxon>
        <taxon>Embryophyta</taxon>
        <taxon>Tracheophyta</taxon>
        <taxon>Spermatophyta</taxon>
        <taxon>Magnoliopsida</taxon>
        <taxon>eudicotyledons</taxon>
        <taxon>Gunneridae</taxon>
        <taxon>Pentapetalae</taxon>
        <taxon>rosids</taxon>
        <taxon>fabids</taxon>
        <taxon>Fagales</taxon>
        <taxon>Fagaceae</taxon>
        <taxon>Quercus</taxon>
    </lineage>
</organism>
<dbReference type="SUPFAM" id="SSF51445">
    <property type="entry name" value="(Trans)glycosidases"/>
    <property type="match status" value="1"/>
</dbReference>
<dbReference type="EnsemblPlants" id="QL04p003962:mrna">
    <property type="protein sequence ID" value="QL04p003962:mrna"/>
    <property type="gene ID" value="QL04p003962"/>
</dbReference>
<dbReference type="GO" id="GO:0005975">
    <property type="term" value="P:carbohydrate metabolic process"/>
    <property type="evidence" value="ECO:0007669"/>
    <property type="project" value="InterPro"/>
</dbReference>
<reference evidence="6 7" key="1">
    <citation type="journal article" date="2016" name="G3 (Bethesda)">
        <title>First Draft Assembly and Annotation of the Genome of a California Endemic Oak Quercus lobata Nee (Fagaceae).</title>
        <authorList>
            <person name="Sork V.L."/>
            <person name="Fitz-Gibbon S.T."/>
            <person name="Puiu D."/>
            <person name="Crepeau M."/>
            <person name="Gugger P.F."/>
            <person name="Sherman R."/>
            <person name="Stevens K."/>
            <person name="Langley C.H."/>
            <person name="Pellegrini M."/>
            <person name="Salzberg S.L."/>
        </authorList>
    </citation>
    <scope>NUCLEOTIDE SEQUENCE [LARGE SCALE GENOMIC DNA]</scope>
    <source>
        <strain evidence="6 7">cv. SW786</strain>
    </source>
</reference>
<feature type="chain" id="PRO_5029757363" description="Beta-glucosidase" evidence="5">
    <location>
        <begin position="25"/>
        <end position="511"/>
    </location>
</feature>
<keyword evidence="5" id="KW-0732">Signal</keyword>
<dbReference type="Gramene" id="QL04p003962:mrna">
    <property type="protein sequence ID" value="QL04p003962:mrna"/>
    <property type="gene ID" value="QL04p003962"/>
</dbReference>
<dbReference type="FunCoup" id="A0A7N2LB77">
    <property type="interactions" value="683"/>
</dbReference>
<dbReference type="GeneID" id="115983544"/>
<dbReference type="InterPro" id="IPR001360">
    <property type="entry name" value="Glyco_hydro_1"/>
</dbReference>
<comment type="similarity">
    <text evidence="1 4">Belongs to the glycosyl hydrolase 1 family.</text>
</comment>
<dbReference type="OrthoDB" id="65569at2759"/>
<sequence length="511" mass="57918">MGINRGPFLLFLIVMVGSVALGEGATQNYDSKYSFNGSSFPEGFIFGTASSSYQYEGATNEGGRGASIWDSFTQRYPDKIKDGKNGLLADDSYHLYKEDVSIMKDIGFDAYRFSISWSRLLPSGNLSGGVNHEGITYYNNLINELQSNGLKPFVTLFHWDLPQALEDTYGGFLNHQIVNDFRDYAELCYKEFGDRVKHWITLNEPQTFTTMGYGNGAFAPGRCSKWLSSKCNEGDSATEPYLVAHHQILAHTAAVKVYKDKYQMSQKGQIGITLNSPWILPYSESTEDKDAASRALAFMYDWFMEPLNSGLYPAEMVAHVHERLPHFSKEQSSMVKGSFDFIGINYYSANYATDGPCEYQQPSYFTDSCINITDERNGIPIGQKAASQWLSIYPQGIQDLLLYTKNKFNNPVIYITENGVDEINNGTISLEDNMRIDYHSSHLSFVQSAIMNGVKVKGYFAWSLLDNFEWADGYTVRFGLVYVDYEDGLKRYPKNSTKWFKKFLNSEKLIY</sequence>
<keyword evidence="2" id="KW-0378">Hydrolase</keyword>
<gene>
    <name evidence="6" type="primary">LOC115983544</name>
</gene>
<dbReference type="InterPro" id="IPR017853">
    <property type="entry name" value="GH"/>
</dbReference>
<evidence type="ECO:0000313" key="6">
    <source>
        <dbReference type="EnsemblPlants" id="QL04p003962:mrna"/>
    </source>
</evidence>
<dbReference type="GO" id="GO:0008422">
    <property type="term" value="F:beta-glucosidase activity"/>
    <property type="evidence" value="ECO:0007669"/>
    <property type="project" value="TreeGrafter"/>
</dbReference>
<feature type="signal peptide" evidence="5">
    <location>
        <begin position="1"/>
        <end position="24"/>
    </location>
</feature>
<reference evidence="6" key="2">
    <citation type="submission" date="2021-01" db="UniProtKB">
        <authorList>
            <consortium name="EnsemblPlants"/>
        </authorList>
    </citation>
    <scope>IDENTIFICATION</scope>
</reference>
<evidence type="ECO:0000256" key="1">
    <source>
        <dbReference type="ARBA" id="ARBA00010838"/>
    </source>
</evidence>
<dbReference type="PANTHER" id="PTHR10353:SF237">
    <property type="entry name" value="BETA-GLUCOSIDASE 12-RELATED"/>
    <property type="match status" value="1"/>
</dbReference>
<keyword evidence="3" id="KW-0326">Glycosidase</keyword>
<proteinExistence type="inferred from homology"/>
<accession>A0A7N2LB77</accession>
<evidence type="ECO:0000256" key="4">
    <source>
        <dbReference type="RuleBase" id="RU003690"/>
    </source>
</evidence>
<dbReference type="PRINTS" id="PR00131">
    <property type="entry name" value="GLHYDRLASE1"/>
</dbReference>
<name>A0A7N2LB77_QUELO</name>
<dbReference type="InterPro" id="IPR033132">
    <property type="entry name" value="GH_1_N_CS"/>
</dbReference>
<dbReference type="PANTHER" id="PTHR10353">
    <property type="entry name" value="GLYCOSYL HYDROLASE"/>
    <property type="match status" value="1"/>
</dbReference>
<dbReference type="AlphaFoldDB" id="A0A7N2LB77"/>
<dbReference type="Gene3D" id="3.20.20.80">
    <property type="entry name" value="Glycosidases"/>
    <property type="match status" value="1"/>
</dbReference>
<keyword evidence="7" id="KW-1185">Reference proteome</keyword>